<dbReference type="Proteomes" id="UP000005147">
    <property type="component" value="Unassembled WGS sequence"/>
</dbReference>
<comment type="caution">
    <text evidence="1">The sequence shown here is derived from an EMBL/GenBank/DDBJ whole genome shotgun (WGS) entry which is preliminary data.</text>
</comment>
<dbReference type="AlphaFoldDB" id="K1MIU2"/>
<evidence type="ECO:0008006" key="3">
    <source>
        <dbReference type="Google" id="ProtNLM"/>
    </source>
</evidence>
<gene>
    <name evidence="1" type="ORF">HMPREF9707_00966</name>
</gene>
<protein>
    <recommendedName>
        <fullName evidence="3">Lipoprotein</fullName>
    </recommendedName>
</protein>
<sequence>MNKLKKIIFASLAIISMLGCSSYRKDDIFSEKYSHDYNKYVDSAWINRLVHTIDNESSFDVSKISTLYQGNQIPDSVYLFPPITSYSNQYIFISTERNSWDGATLSVEFKKHWQNIQLLELVKLISNKFMPNLSEEELAEFYSVIGSEIEEGQTSSCTIDRNARELIVTKYGPDNSDETLLNIQVDFLSLTEAGYSSSLLLNETEKGRQELAYDTSYEDIMNSEDGFKNKYFEFDFEICEIEDYISQTELTGYLNNNPAHTEKYGFQFLTMS</sequence>
<accession>K1MIU2</accession>
<dbReference type="RefSeq" id="WP_006701613.1">
    <property type="nucleotide sequence ID" value="NZ_JH932301.1"/>
</dbReference>
<proteinExistence type="predicted"/>
<dbReference type="PATRIC" id="fig|883112.3.peg.963"/>
<dbReference type="EMBL" id="AGZE01000026">
    <property type="protein sequence ID" value="EKB55779.1"/>
    <property type="molecule type" value="Genomic_DNA"/>
</dbReference>
<dbReference type="HOGENOM" id="CLU_1022128_0_0_9"/>
<dbReference type="PROSITE" id="PS51257">
    <property type="entry name" value="PROKAR_LIPOPROTEIN"/>
    <property type="match status" value="1"/>
</dbReference>
<evidence type="ECO:0000313" key="1">
    <source>
        <dbReference type="EMBL" id="EKB55779.1"/>
    </source>
</evidence>
<evidence type="ECO:0000313" key="2">
    <source>
        <dbReference type="Proteomes" id="UP000005147"/>
    </source>
</evidence>
<organism evidence="1 2">
    <name type="scientific">Falseniella ignava CCUG 37419</name>
    <dbReference type="NCBI Taxonomy" id="883112"/>
    <lineage>
        <taxon>Bacteria</taxon>
        <taxon>Bacillati</taxon>
        <taxon>Bacillota</taxon>
        <taxon>Bacilli</taxon>
        <taxon>Lactobacillales</taxon>
        <taxon>Aerococcaceae</taxon>
        <taxon>Falseniella</taxon>
    </lineage>
</organism>
<reference evidence="1 2" key="1">
    <citation type="submission" date="2012-07" db="EMBL/GenBank/DDBJ databases">
        <title>The Genome Sequence of Facklamia ignava CCUG 37419.</title>
        <authorList>
            <consortium name="The Broad Institute Genome Sequencing Platform"/>
            <person name="Earl A."/>
            <person name="Ward D."/>
            <person name="Feldgarden M."/>
            <person name="Gevers D."/>
            <person name="Huys G."/>
            <person name="Walker B."/>
            <person name="Young S.K."/>
            <person name="Zeng Q."/>
            <person name="Gargeya S."/>
            <person name="Fitzgerald M."/>
            <person name="Haas B."/>
            <person name="Abouelleil A."/>
            <person name="Alvarado L."/>
            <person name="Arachchi H.M."/>
            <person name="Berlin A.M."/>
            <person name="Chapman S.B."/>
            <person name="Goldberg J."/>
            <person name="Griggs A."/>
            <person name="Gujja S."/>
            <person name="Hansen M."/>
            <person name="Howarth C."/>
            <person name="Imamovic A."/>
            <person name="Larimer J."/>
            <person name="McCowen C."/>
            <person name="Montmayeur A."/>
            <person name="Murphy C."/>
            <person name="Neiman D."/>
            <person name="Pearson M."/>
            <person name="Priest M."/>
            <person name="Roberts A."/>
            <person name="Saif S."/>
            <person name="Shea T."/>
            <person name="Sisk P."/>
            <person name="Sykes S."/>
            <person name="Wortman J."/>
            <person name="Nusbaum C."/>
            <person name="Birren B."/>
        </authorList>
    </citation>
    <scope>NUCLEOTIDE SEQUENCE [LARGE SCALE GENOMIC DNA]</scope>
    <source>
        <strain evidence="1 2">CCUG 37419</strain>
    </source>
</reference>
<name>K1MIU2_9LACT</name>
<keyword evidence="2" id="KW-1185">Reference proteome</keyword>